<dbReference type="InterPro" id="IPR004547">
    <property type="entry name" value="Glucosamine6P_isomerase"/>
</dbReference>
<name>A0AAP2NUE1_PRORE</name>
<organism evidence="2 3">
    <name type="scientific">Providencia rettgeri</name>
    <dbReference type="NCBI Taxonomy" id="587"/>
    <lineage>
        <taxon>Bacteria</taxon>
        <taxon>Pseudomonadati</taxon>
        <taxon>Pseudomonadota</taxon>
        <taxon>Gammaproteobacteria</taxon>
        <taxon>Enterobacterales</taxon>
        <taxon>Morganellaceae</taxon>
        <taxon>Providencia</taxon>
    </lineage>
</organism>
<dbReference type="GO" id="GO:0005975">
    <property type="term" value="P:carbohydrate metabolic process"/>
    <property type="evidence" value="ECO:0007669"/>
    <property type="project" value="InterPro"/>
</dbReference>
<evidence type="ECO:0000313" key="2">
    <source>
        <dbReference type="EMBL" id="MBX6979100.1"/>
    </source>
</evidence>
<dbReference type="RefSeq" id="WP_042846617.1">
    <property type="nucleotide sequence ID" value="NZ_ABEXNG020000100.1"/>
</dbReference>
<comment type="caution">
    <text evidence="2">The sequence shown here is derived from an EMBL/GenBank/DDBJ whole genome shotgun (WGS) entry which is preliminary data.</text>
</comment>
<dbReference type="CDD" id="cd01399">
    <property type="entry name" value="GlcN6P_deaminase"/>
    <property type="match status" value="1"/>
</dbReference>
<dbReference type="Proteomes" id="UP000824410">
    <property type="component" value="Unassembled WGS sequence"/>
</dbReference>
<evidence type="ECO:0000259" key="1">
    <source>
        <dbReference type="Pfam" id="PF01182"/>
    </source>
</evidence>
<gene>
    <name evidence="2" type="ORF">EX242_02330</name>
</gene>
<dbReference type="GO" id="GO:0006043">
    <property type="term" value="P:glucosamine catabolic process"/>
    <property type="evidence" value="ECO:0007669"/>
    <property type="project" value="TreeGrafter"/>
</dbReference>
<dbReference type="Pfam" id="PF01182">
    <property type="entry name" value="Glucosamine_iso"/>
    <property type="match status" value="1"/>
</dbReference>
<dbReference type="PANTHER" id="PTHR11280:SF6">
    <property type="entry name" value="GLUCOSAMINE-6-PHOSPHATE ISOMERASE NAGB"/>
    <property type="match status" value="1"/>
</dbReference>
<dbReference type="InterPro" id="IPR006148">
    <property type="entry name" value="Glc/Gal-6P_isomerase"/>
</dbReference>
<protein>
    <submittedName>
        <fullName evidence="2">Glucosamine-6-phosphate deaminase</fullName>
    </submittedName>
</protein>
<dbReference type="GO" id="GO:0005737">
    <property type="term" value="C:cytoplasm"/>
    <property type="evidence" value="ECO:0007669"/>
    <property type="project" value="TreeGrafter"/>
</dbReference>
<dbReference type="SUPFAM" id="SSF100950">
    <property type="entry name" value="NagB/RpiA/CoA transferase-like"/>
    <property type="match status" value="1"/>
</dbReference>
<dbReference type="AlphaFoldDB" id="A0AAP2NUE1"/>
<dbReference type="EMBL" id="SHDO01000003">
    <property type="protein sequence ID" value="MBX6979100.1"/>
    <property type="molecule type" value="Genomic_DNA"/>
</dbReference>
<reference evidence="2" key="1">
    <citation type="submission" date="2019-02" db="EMBL/GenBank/DDBJ databases">
        <title>Genomic characterization of isolates from hospital effluents in KZN, South Africa.</title>
        <authorList>
            <person name="Ntshobeni N."/>
            <person name="Allam M."/>
            <person name="Ismail A."/>
            <person name="Amoako D."/>
            <person name="Essack S."/>
            <person name="Chenia H."/>
        </authorList>
    </citation>
    <scope>NUCLEOTIDE SEQUENCE</scope>
    <source>
        <strain evidence="2">AFE97_S1</strain>
    </source>
</reference>
<evidence type="ECO:0000313" key="3">
    <source>
        <dbReference type="Proteomes" id="UP000824410"/>
    </source>
</evidence>
<dbReference type="PANTHER" id="PTHR11280">
    <property type="entry name" value="GLUCOSAMINE-6-PHOSPHATE ISOMERASE"/>
    <property type="match status" value="1"/>
</dbReference>
<feature type="domain" description="Glucosamine/galactosamine-6-phosphate isomerase" evidence="1">
    <location>
        <begin position="9"/>
        <end position="229"/>
    </location>
</feature>
<dbReference type="KEGG" id="prg:RB151_011570"/>
<accession>A0AAP2NUE1</accession>
<dbReference type="GO" id="GO:0006046">
    <property type="term" value="P:N-acetylglucosamine catabolic process"/>
    <property type="evidence" value="ECO:0007669"/>
    <property type="project" value="TreeGrafter"/>
</dbReference>
<dbReference type="GO" id="GO:0004342">
    <property type="term" value="F:glucosamine-6-phosphate deaminase activity"/>
    <property type="evidence" value="ECO:0007669"/>
    <property type="project" value="InterPro"/>
</dbReference>
<dbReference type="GO" id="GO:0019262">
    <property type="term" value="P:N-acetylneuraminate catabolic process"/>
    <property type="evidence" value="ECO:0007669"/>
    <property type="project" value="TreeGrafter"/>
</dbReference>
<dbReference type="GO" id="GO:0042802">
    <property type="term" value="F:identical protein binding"/>
    <property type="evidence" value="ECO:0007669"/>
    <property type="project" value="TreeGrafter"/>
</dbReference>
<proteinExistence type="predicted"/>
<dbReference type="Gene3D" id="3.40.50.1360">
    <property type="match status" value="1"/>
</dbReference>
<sequence length="247" mass="27670">MDIIISENKQILGKQASRAGAYAIQKALSEKSEIAIIVATGASQFEMLEHLIDEDIDWSRITIFHLDEYIGLDEGHPASFRRYLQERLVNKLPSLHQFIGVNGSAKNIDEEIQRLNQVIRQYEIDVCFAGIGENGHLAFNDPPADFSISSPYIVVNLDDACRKQQLGEKWFSQLEDVPKQAISMSIMQILRSKTLILSVPDLRKSIAVKNTVEGEITNQVPASIVQQHNNCYLFLDKDSASLLSAVD</sequence>
<dbReference type="InterPro" id="IPR037171">
    <property type="entry name" value="NagB/RpiA_transferase-like"/>
</dbReference>